<accession>A0AA36J0Z0</accession>
<reference evidence="3" key="1">
    <citation type="submission" date="2023-08" db="EMBL/GenBank/DDBJ databases">
        <authorList>
            <person name="Chen Y."/>
            <person name="Shah S."/>
            <person name="Dougan E. K."/>
            <person name="Thang M."/>
            <person name="Chan C."/>
        </authorList>
    </citation>
    <scope>NUCLEOTIDE SEQUENCE</scope>
</reference>
<evidence type="ECO:0000256" key="1">
    <source>
        <dbReference type="ARBA" id="ARBA00022737"/>
    </source>
</evidence>
<evidence type="ECO:0000256" key="2">
    <source>
        <dbReference type="PROSITE-ProRule" id="PRU00708"/>
    </source>
</evidence>
<dbReference type="InterPro" id="IPR011990">
    <property type="entry name" value="TPR-like_helical_dom_sf"/>
</dbReference>
<dbReference type="PROSITE" id="PS51375">
    <property type="entry name" value="PPR"/>
    <property type="match status" value="1"/>
</dbReference>
<dbReference type="Proteomes" id="UP001178507">
    <property type="component" value="Unassembled WGS sequence"/>
</dbReference>
<name>A0AA36J0Z0_9DINO</name>
<feature type="repeat" description="PPR" evidence="2">
    <location>
        <begin position="248"/>
        <end position="282"/>
    </location>
</feature>
<dbReference type="InterPro" id="IPR002885">
    <property type="entry name" value="PPR_rpt"/>
</dbReference>
<sequence>MSDIKSCGRAMSAFAREGQWRSVLQVLDNLRPLQLELNVIVFNIALASLSRWQQALGLLCAVCQLQPDLISCNSALKPGAWQQGVGLVSRMALLRLAPDAISLSAVARWPSALSLAKADVVLCGSVAAAYQRASQWLASLDLLEHMGHARVQANTVVLNSVISAAAWQFALSLLERMAELQMADVVSFNSAMAVSDWAAALGLLAKMPSCSVSPDLISYSSAISAAEKGGQWEVALSLLTSVEDMSPDVICYSSAISACEKGSQWRMALLLLTRMGSRKVTPNLISYNSAISACEKAGQDEAALAVLAELQAQTRPDVVSFSAALSALSWRRWRTAGQLLEAMRHQQIQLNVVALNSALAVAFSWQRALHLALGPRLKVDLLGWGLLVGFCERFQQWAAAQRLLCIDAKLTPTRLTWTLGVKLQ</sequence>
<dbReference type="EMBL" id="CAUJNA010003234">
    <property type="protein sequence ID" value="CAJ1396510.1"/>
    <property type="molecule type" value="Genomic_DNA"/>
</dbReference>
<gene>
    <name evidence="3" type="ORF">EVOR1521_LOCUS20733</name>
</gene>
<proteinExistence type="predicted"/>
<evidence type="ECO:0008006" key="5">
    <source>
        <dbReference type="Google" id="ProtNLM"/>
    </source>
</evidence>
<protein>
    <recommendedName>
        <fullName evidence="5">Pentatricopeptide repeat-containing protein, chloroplastic</fullName>
    </recommendedName>
</protein>
<dbReference type="AlphaFoldDB" id="A0AA36J0Z0"/>
<dbReference type="Pfam" id="PF13812">
    <property type="entry name" value="PPR_3"/>
    <property type="match status" value="1"/>
</dbReference>
<keyword evidence="4" id="KW-1185">Reference proteome</keyword>
<dbReference type="PANTHER" id="PTHR47447:SF17">
    <property type="entry name" value="OS12G0638900 PROTEIN"/>
    <property type="match status" value="1"/>
</dbReference>
<dbReference type="PANTHER" id="PTHR47447">
    <property type="entry name" value="OS03G0856100 PROTEIN"/>
    <property type="match status" value="1"/>
</dbReference>
<dbReference type="Gene3D" id="1.25.40.10">
    <property type="entry name" value="Tetratricopeptide repeat domain"/>
    <property type="match status" value="3"/>
</dbReference>
<organism evidence="3 4">
    <name type="scientific">Effrenium voratum</name>
    <dbReference type="NCBI Taxonomy" id="2562239"/>
    <lineage>
        <taxon>Eukaryota</taxon>
        <taxon>Sar</taxon>
        <taxon>Alveolata</taxon>
        <taxon>Dinophyceae</taxon>
        <taxon>Suessiales</taxon>
        <taxon>Symbiodiniaceae</taxon>
        <taxon>Effrenium</taxon>
    </lineage>
</organism>
<evidence type="ECO:0000313" key="4">
    <source>
        <dbReference type="Proteomes" id="UP001178507"/>
    </source>
</evidence>
<keyword evidence="1" id="KW-0677">Repeat</keyword>
<comment type="caution">
    <text evidence="3">The sequence shown here is derived from an EMBL/GenBank/DDBJ whole genome shotgun (WGS) entry which is preliminary data.</text>
</comment>
<evidence type="ECO:0000313" key="3">
    <source>
        <dbReference type="EMBL" id="CAJ1396510.1"/>
    </source>
</evidence>